<dbReference type="Gene3D" id="3.60.21.10">
    <property type="match status" value="1"/>
</dbReference>
<gene>
    <name evidence="1" type="ORF">EV384_4423</name>
</gene>
<proteinExistence type="predicted"/>
<evidence type="ECO:0000313" key="1">
    <source>
        <dbReference type="EMBL" id="RZU75855.1"/>
    </source>
</evidence>
<dbReference type="EMBL" id="SHLD01000001">
    <property type="protein sequence ID" value="RZU75855.1"/>
    <property type="molecule type" value="Genomic_DNA"/>
</dbReference>
<keyword evidence="2" id="KW-1185">Reference proteome</keyword>
<evidence type="ECO:0000313" key="2">
    <source>
        <dbReference type="Proteomes" id="UP000294114"/>
    </source>
</evidence>
<dbReference type="PANTHER" id="PTHR43143:SF1">
    <property type="entry name" value="SERINE_THREONINE-PROTEIN PHOSPHATASE CPPED1"/>
    <property type="match status" value="1"/>
</dbReference>
<dbReference type="InterPro" id="IPR006311">
    <property type="entry name" value="TAT_signal"/>
</dbReference>
<protein>
    <submittedName>
        <fullName evidence="1">Metallophosphoesterase (TIGR03767 family)</fullName>
    </submittedName>
</protein>
<dbReference type="PROSITE" id="PS51318">
    <property type="entry name" value="TAT"/>
    <property type="match status" value="1"/>
</dbReference>
<organism evidence="1 2">
    <name type="scientific">Micromonospora kangleipakensis</name>
    <dbReference type="NCBI Taxonomy" id="1077942"/>
    <lineage>
        <taxon>Bacteria</taxon>
        <taxon>Bacillati</taxon>
        <taxon>Actinomycetota</taxon>
        <taxon>Actinomycetes</taxon>
        <taxon>Micromonosporales</taxon>
        <taxon>Micromonosporaceae</taxon>
        <taxon>Micromonospora</taxon>
    </lineage>
</organism>
<dbReference type="AlphaFoldDB" id="A0A4Q8BEU0"/>
<dbReference type="SUPFAM" id="SSF56300">
    <property type="entry name" value="Metallo-dependent phosphatases"/>
    <property type="match status" value="1"/>
</dbReference>
<dbReference type="PANTHER" id="PTHR43143">
    <property type="entry name" value="METALLOPHOSPHOESTERASE, CALCINEURIN SUPERFAMILY"/>
    <property type="match status" value="1"/>
</dbReference>
<dbReference type="InterPro" id="IPR051918">
    <property type="entry name" value="STPP_CPPED1"/>
</dbReference>
<dbReference type="RefSeq" id="WP_207232403.1">
    <property type="nucleotide sequence ID" value="NZ_SHLD01000001.1"/>
</dbReference>
<dbReference type="InterPro" id="IPR029052">
    <property type="entry name" value="Metallo-depent_PP-like"/>
</dbReference>
<dbReference type="Proteomes" id="UP000294114">
    <property type="component" value="Unassembled WGS sequence"/>
</dbReference>
<sequence length="598" mass="63064">MPFSRRALLAGMLGGAAVGLGQFPSRRAFALPAPSTAGTTLEHTIVRGAPGAGGYATLRLAEGEPFLVRADLGGSPRERAGFTGRVLTCFAQLTDVHVLDTQSPGRFEFFDRYGSLPGLDDLGSAYRPQELLSAQVGDAMIRQVRQVHAGPFTGAPLRFSVVTGDNTDNCQHNELRWYIDLLDGAAVRPDSGDPSRYEGVADDVAADPSYWHPETGFGQATSVSGFPVVPGLLGAARAPFQAAGIGVPWYAVYGNHDGLVQGNVPASPLLRQLATGPLKLTSLPPSILAAPIPAQIQFIVGLLAQDPAAVALMLSSGGRRFVTPDPDRRIVDRATTVAEHFVTSGTPVGHGFTETNIADATAYYTFDAGRVRGIVLDTVNSAGGPNGSIDPTQYAWLERQLQAASSRWLSPSGEVVTRPGRADKYVAIFSHHTVGSMDNVPAGSDRIGGAQVRALLLRYPNVILWVNGHTHRNEVLPHARPAGAVVGGGFWEVNTAAHIDWPEQSRIIELVDNLDGTLSAFCTIVDHAGPAARGGLSDTTALAALSRELSANDWQGRGDFRRGTLADRNVELVIPSPLAGVKAVSAEVGEAFSMAVSG</sequence>
<dbReference type="InterPro" id="IPR022506">
    <property type="entry name" value="Metallophosphoesterase_PPA1498"/>
</dbReference>
<dbReference type="NCBIfam" id="TIGR03767">
    <property type="entry name" value="P_acnes_RR"/>
    <property type="match status" value="1"/>
</dbReference>
<comment type="caution">
    <text evidence="1">The sequence shown here is derived from an EMBL/GenBank/DDBJ whole genome shotgun (WGS) entry which is preliminary data.</text>
</comment>
<reference evidence="1 2" key="1">
    <citation type="submission" date="2019-02" db="EMBL/GenBank/DDBJ databases">
        <title>Sequencing the genomes of 1000 actinobacteria strains.</title>
        <authorList>
            <person name="Klenk H.-P."/>
        </authorList>
    </citation>
    <scope>NUCLEOTIDE SEQUENCE [LARGE SCALE GENOMIC DNA]</scope>
    <source>
        <strain evidence="1 2">DSM 45612</strain>
    </source>
</reference>
<accession>A0A4Q8BEU0</accession>
<name>A0A4Q8BEU0_9ACTN</name>